<evidence type="ECO:0000256" key="2">
    <source>
        <dbReference type="SAM" id="MobiDB-lite"/>
    </source>
</evidence>
<protein>
    <submittedName>
        <fullName evidence="4">Helix-turn-helix transcriptional regulator</fullName>
    </submittedName>
</protein>
<gene>
    <name evidence="4" type="ORF">OS129_08880</name>
</gene>
<dbReference type="InterPro" id="IPR000551">
    <property type="entry name" value="MerR-type_HTH_dom"/>
</dbReference>
<organism evidence="4 5">
    <name type="scientific">Corynebacterium pygosceleis</name>
    <dbReference type="NCBI Taxonomy" id="2800406"/>
    <lineage>
        <taxon>Bacteria</taxon>
        <taxon>Bacillati</taxon>
        <taxon>Actinomycetota</taxon>
        <taxon>Actinomycetes</taxon>
        <taxon>Mycobacteriales</taxon>
        <taxon>Corynebacteriaceae</taxon>
        <taxon>Corynebacterium</taxon>
    </lineage>
</organism>
<dbReference type="CDD" id="cd04766">
    <property type="entry name" value="HTH_HspR"/>
    <property type="match status" value="1"/>
</dbReference>
<evidence type="ECO:0000313" key="5">
    <source>
        <dbReference type="Proteomes" id="UP001071478"/>
    </source>
</evidence>
<dbReference type="AlphaFoldDB" id="A0A9Q4C992"/>
<dbReference type="Proteomes" id="UP001071478">
    <property type="component" value="Unassembled WGS sequence"/>
</dbReference>
<dbReference type="InterPro" id="IPR047057">
    <property type="entry name" value="MerR_fam"/>
</dbReference>
<evidence type="ECO:0000256" key="1">
    <source>
        <dbReference type="ARBA" id="ARBA00023125"/>
    </source>
</evidence>
<proteinExistence type="predicted"/>
<dbReference type="EMBL" id="JAPMKU010000004">
    <property type="protein sequence ID" value="MCX7468985.1"/>
    <property type="molecule type" value="Genomic_DNA"/>
</dbReference>
<dbReference type="SUPFAM" id="SSF46955">
    <property type="entry name" value="Putative DNA-binding domain"/>
    <property type="match status" value="1"/>
</dbReference>
<dbReference type="SMART" id="SM00422">
    <property type="entry name" value="HTH_MERR"/>
    <property type="match status" value="1"/>
</dbReference>
<dbReference type="PANTHER" id="PTHR30204">
    <property type="entry name" value="REDOX-CYCLING DRUG-SENSING TRANSCRIPTIONAL ACTIVATOR SOXR"/>
    <property type="match status" value="1"/>
</dbReference>
<sequence>MPHSRQRAHSRDGTSPKHEEVFVISVAAELAGMHAQTLRTYDRMGLVTPMRTSGGGRRYSRSDVALLREIQRLSQQEGVNLAGIKAIIGLTQSNERLRREVEALRSDNQRLSDALERERSMPRRSRGELVEVPESTAVVIWEPRRKRRKRHS</sequence>
<dbReference type="PANTHER" id="PTHR30204:SF58">
    <property type="entry name" value="HTH-TYPE TRANSCRIPTIONAL REGULATOR YFMP"/>
    <property type="match status" value="1"/>
</dbReference>
<reference evidence="4" key="1">
    <citation type="submission" date="2022-11" db="EMBL/GenBank/DDBJ databases">
        <title>Corynebacterium sp. isolated from Penguins.</title>
        <authorList>
            <person name="Sedlar K."/>
            <person name="Svec P."/>
        </authorList>
    </citation>
    <scope>NUCLEOTIDE SEQUENCE</scope>
    <source>
        <strain evidence="4">P7374</strain>
    </source>
</reference>
<keyword evidence="1" id="KW-0238">DNA-binding</keyword>
<dbReference type="RefSeq" id="WP_267173055.1">
    <property type="nucleotide sequence ID" value="NZ_JALNJA010000004.1"/>
</dbReference>
<feature type="region of interest" description="Disordered" evidence="2">
    <location>
        <begin position="108"/>
        <end position="129"/>
    </location>
</feature>
<evidence type="ECO:0000259" key="3">
    <source>
        <dbReference type="PROSITE" id="PS50937"/>
    </source>
</evidence>
<dbReference type="Pfam" id="PF13411">
    <property type="entry name" value="MerR_1"/>
    <property type="match status" value="1"/>
</dbReference>
<dbReference type="NCBIfam" id="NF047375">
    <property type="entry name" value="HeatShock_HspR"/>
    <property type="match status" value="1"/>
</dbReference>
<dbReference type="InterPro" id="IPR009061">
    <property type="entry name" value="DNA-bd_dom_put_sf"/>
</dbReference>
<dbReference type="GO" id="GO:0003700">
    <property type="term" value="F:DNA-binding transcription factor activity"/>
    <property type="evidence" value="ECO:0007669"/>
    <property type="project" value="InterPro"/>
</dbReference>
<dbReference type="Gene3D" id="1.10.1660.10">
    <property type="match status" value="1"/>
</dbReference>
<dbReference type="GO" id="GO:0003677">
    <property type="term" value="F:DNA binding"/>
    <property type="evidence" value="ECO:0007669"/>
    <property type="project" value="UniProtKB-KW"/>
</dbReference>
<evidence type="ECO:0000313" key="4">
    <source>
        <dbReference type="EMBL" id="MCX7468985.1"/>
    </source>
</evidence>
<accession>A0A9Q4C992</accession>
<dbReference type="PROSITE" id="PS50937">
    <property type="entry name" value="HTH_MERR_2"/>
    <property type="match status" value="1"/>
</dbReference>
<feature type="domain" description="HTH merR-type" evidence="3">
    <location>
        <begin position="21"/>
        <end position="90"/>
    </location>
</feature>
<comment type="caution">
    <text evidence="4">The sequence shown here is derived from an EMBL/GenBank/DDBJ whole genome shotgun (WGS) entry which is preliminary data.</text>
</comment>
<name>A0A9Q4C992_9CORY</name>